<organism evidence="1 2">
    <name type="scientific">Roseibium aggregatum</name>
    <dbReference type="NCBI Taxonomy" id="187304"/>
    <lineage>
        <taxon>Bacteria</taxon>
        <taxon>Pseudomonadati</taxon>
        <taxon>Pseudomonadota</taxon>
        <taxon>Alphaproteobacteria</taxon>
        <taxon>Hyphomicrobiales</taxon>
        <taxon>Stappiaceae</taxon>
        <taxon>Roseibium</taxon>
    </lineage>
</organism>
<evidence type="ECO:0008006" key="3">
    <source>
        <dbReference type="Google" id="ProtNLM"/>
    </source>
</evidence>
<gene>
    <name evidence="1" type="ORF">JF539_13015</name>
</gene>
<proteinExistence type="predicted"/>
<evidence type="ECO:0000313" key="1">
    <source>
        <dbReference type="EMBL" id="MBN9671260.1"/>
    </source>
</evidence>
<dbReference type="AlphaFoldDB" id="A0A939EGC8"/>
<dbReference type="SUPFAM" id="SSF55486">
    <property type="entry name" value="Metalloproteases ('zincins'), catalytic domain"/>
    <property type="match status" value="1"/>
</dbReference>
<dbReference type="EMBL" id="JAEKJZ010000002">
    <property type="protein sequence ID" value="MBN9671260.1"/>
    <property type="molecule type" value="Genomic_DNA"/>
</dbReference>
<evidence type="ECO:0000313" key="2">
    <source>
        <dbReference type="Proteomes" id="UP000664096"/>
    </source>
</evidence>
<protein>
    <recommendedName>
        <fullName evidence="3">Peptidase M4 family protein</fullName>
    </recommendedName>
</protein>
<reference evidence="1" key="1">
    <citation type="submission" date="2020-12" db="EMBL/GenBank/DDBJ databases">
        <title>Oil enriched cultivation method for isolating marine PHA-producing bacteria.</title>
        <authorList>
            <person name="Zheng W."/>
            <person name="Yu S."/>
            <person name="Huang Y."/>
        </authorList>
    </citation>
    <scope>NUCLEOTIDE SEQUENCE</scope>
    <source>
        <strain evidence="1">SY-2-12</strain>
    </source>
</reference>
<comment type="caution">
    <text evidence="1">The sequence shown here is derived from an EMBL/GenBank/DDBJ whole genome shotgun (WGS) entry which is preliminary data.</text>
</comment>
<dbReference type="Proteomes" id="UP000664096">
    <property type="component" value="Unassembled WGS sequence"/>
</dbReference>
<name>A0A939EGC8_9HYPH</name>
<sequence>MDPKSVPHPGTRFLLFPNLPSLEDEGTPELVWVSTPAGSASQGPSDDRMYVIDPVGKESPYGYYQHSGRTVHFKPPWEGPIRPPAQPGPEGHFDHLRFGTPQFEQAHAYGSIRFTLDIWEGYFGHPIEWHFSGHYDRLEILFLRGLDNAFAGFGSVEIGSYEHESGAHVNFGLSFDVLSHEVGHLIIYKEVGIPDTNDVHGEYFGFHESAADLVSLISLMHFQSPMNDLLAESRGNLYTFNHLNRFGEVSNQEQLRLASNNRTLFEFKDGWTSEHDLSQPLTGAMFDILVDVFHENLVEAGLISVHLEDLSDRIENDPDYVAIIQPLFDQAYRKDPDEFAEALAGARDYMGIALAGTWRRLSSLTLNYEDVAQAMLAADREVTGGRFERIISVNMRNRGIGEVSAGPRLTPPDETSHAFSARTLVADGQDHGAAGHGCSHLPFSTRMALARMGNG</sequence>
<dbReference type="RefSeq" id="WP_207141104.1">
    <property type="nucleotide sequence ID" value="NZ_JAEKJZ010000002.1"/>
</dbReference>
<accession>A0A939EGC8</accession>